<dbReference type="InterPro" id="IPR023168">
    <property type="entry name" value="GatB_Yqey_C_2"/>
</dbReference>
<dbReference type="Gene3D" id="1.10.1510.10">
    <property type="entry name" value="Uncharacterised protein YqeY/AIM41 PF09424, N-terminal domain"/>
    <property type="match status" value="1"/>
</dbReference>
<dbReference type="SUPFAM" id="SSF89095">
    <property type="entry name" value="GatB/YqeY motif"/>
    <property type="match status" value="1"/>
</dbReference>
<protein>
    <submittedName>
        <fullName evidence="1">GatB/YqeY domain-containing protein</fullName>
    </submittedName>
</protein>
<reference evidence="1" key="1">
    <citation type="submission" date="2022-10" db="EMBL/GenBank/DDBJ databases">
        <authorList>
            <person name="Yue Y."/>
        </authorList>
    </citation>
    <scope>NUCLEOTIDE SEQUENCE</scope>
    <source>
        <strain evidence="1">Z654</strain>
    </source>
</reference>
<organism evidence="1 2">
    <name type="scientific">Halocynthiibacter halioticoli</name>
    <dbReference type="NCBI Taxonomy" id="2986804"/>
    <lineage>
        <taxon>Bacteria</taxon>
        <taxon>Pseudomonadati</taxon>
        <taxon>Pseudomonadota</taxon>
        <taxon>Alphaproteobacteria</taxon>
        <taxon>Rhodobacterales</taxon>
        <taxon>Paracoccaceae</taxon>
        <taxon>Halocynthiibacter</taxon>
    </lineage>
</organism>
<sequence length="152" mass="16852">MDMRSRLTTSMKEAMKAKEAERLSTLRLINAAIKDRDIAMRGEGKDGGVGDDEVLGILGKMVKQRQESARAYEEGGRLELAEKERSEIAIIEEFLPRQLDESETEKAVEKVISEVGAESIRDMGKVMGALKSKYTGQMDFGRVGPMVKDKLG</sequence>
<dbReference type="Pfam" id="PF09424">
    <property type="entry name" value="YqeY"/>
    <property type="match status" value="1"/>
</dbReference>
<keyword evidence="2" id="KW-1185">Reference proteome</keyword>
<accession>A0AAE3IZQ9</accession>
<comment type="caution">
    <text evidence="1">The sequence shown here is derived from an EMBL/GenBank/DDBJ whole genome shotgun (WGS) entry which is preliminary data.</text>
</comment>
<dbReference type="InterPro" id="IPR003789">
    <property type="entry name" value="Asn/Gln_tRNA_amidoTrase-B-like"/>
</dbReference>
<name>A0AAE3IZQ9_9RHOB</name>
<gene>
    <name evidence="1" type="ORF">OH136_04870</name>
</gene>
<dbReference type="EMBL" id="JAOYFC010000001">
    <property type="protein sequence ID" value="MCV6823883.1"/>
    <property type="molecule type" value="Genomic_DNA"/>
</dbReference>
<dbReference type="PANTHER" id="PTHR28055:SF1">
    <property type="entry name" value="ALTERED INHERITANCE OF MITOCHONDRIA PROTEIN 41, MITOCHONDRIAL"/>
    <property type="match status" value="1"/>
</dbReference>
<proteinExistence type="predicted"/>
<dbReference type="InterPro" id="IPR019004">
    <property type="entry name" value="YqeY/Aim41"/>
</dbReference>
<dbReference type="AlphaFoldDB" id="A0AAE3IZQ9"/>
<dbReference type="GO" id="GO:0016884">
    <property type="term" value="F:carbon-nitrogen ligase activity, with glutamine as amido-N-donor"/>
    <property type="evidence" value="ECO:0007669"/>
    <property type="project" value="InterPro"/>
</dbReference>
<dbReference type="Proteomes" id="UP001208041">
    <property type="component" value="Unassembled WGS sequence"/>
</dbReference>
<evidence type="ECO:0000313" key="2">
    <source>
        <dbReference type="Proteomes" id="UP001208041"/>
    </source>
</evidence>
<dbReference type="RefSeq" id="WP_263952712.1">
    <property type="nucleotide sequence ID" value="NZ_JAOYFC010000001.1"/>
</dbReference>
<dbReference type="Gene3D" id="1.10.10.410">
    <property type="match status" value="1"/>
</dbReference>
<dbReference type="PANTHER" id="PTHR28055">
    <property type="entry name" value="ALTERED INHERITANCE OF MITOCHONDRIA PROTEIN 41, MITOCHONDRIAL"/>
    <property type="match status" value="1"/>
</dbReference>
<dbReference type="InterPro" id="IPR042184">
    <property type="entry name" value="YqeY/Aim41_N"/>
</dbReference>
<evidence type="ECO:0000313" key="1">
    <source>
        <dbReference type="EMBL" id="MCV6823883.1"/>
    </source>
</evidence>